<protein>
    <submittedName>
        <fullName evidence="3">Uncharacterized protein</fullName>
    </submittedName>
</protein>
<evidence type="ECO:0000256" key="2">
    <source>
        <dbReference type="SAM" id="Phobius"/>
    </source>
</evidence>
<keyword evidence="2" id="KW-0812">Transmembrane</keyword>
<proteinExistence type="predicted"/>
<dbReference type="Proteomes" id="UP000694723">
    <property type="component" value="Unplaced"/>
</dbReference>
<keyword evidence="2" id="KW-1133">Transmembrane helix</keyword>
<dbReference type="Ensembl" id="ENSSSCT00060084523.1">
    <property type="protein sequence ID" value="ENSSSCP00060036603.1"/>
    <property type="gene ID" value="ENSSSCG00060061958.1"/>
</dbReference>
<reference evidence="3" key="1">
    <citation type="submission" date="2025-08" db="UniProtKB">
        <authorList>
            <consortium name="Ensembl"/>
        </authorList>
    </citation>
    <scope>IDENTIFICATION</scope>
</reference>
<feature type="transmembrane region" description="Helical" evidence="2">
    <location>
        <begin position="140"/>
        <end position="159"/>
    </location>
</feature>
<feature type="transmembrane region" description="Helical" evidence="2">
    <location>
        <begin position="52"/>
        <end position="79"/>
    </location>
</feature>
<name>A0A8D1WDY1_PIG</name>
<dbReference type="AlphaFoldDB" id="A0A8D1WDY1"/>
<accession>A0A8D1WDY1</accession>
<evidence type="ECO:0000313" key="4">
    <source>
        <dbReference type="Proteomes" id="UP000694723"/>
    </source>
</evidence>
<feature type="transmembrane region" description="Helical" evidence="2">
    <location>
        <begin position="257"/>
        <end position="282"/>
    </location>
</feature>
<feature type="region of interest" description="Disordered" evidence="1">
    <location>
        <begin position="306"/>
        <end position="327"/>
    </location>
</feature>
<feature type="transmembrane region" description="Helical" evidence="2">
    <location>
        <begin position="109"/>
        <end position="128"/>
    </location>
</feature>
<keyword evidence="2" id="KW-0472">Membrane</keyword>
<organism evidence="3 4">
    <name type="scientific">Sus scrofa</name>
    <name type="common">Pig</name>
    <dbReference type="NCBI Taxonomy" id="9823"/>
    <lineage>
        <taxon>Eukaryota</taxon>
        <taxon>Metazoa</taxon>
        <taxon>Chordata</taxon>
        <taxon>Craniata</taxon>
        <taxon>Vertebrata</taxon>
        <taxon>Euteleostomi</taxon>
        <taxon>Mammalia</taxon>
        <taxon>Eutheria</taxon>
        <taxon>Laurasiatheria</taxon>
        <taxon>Artiodactyla</taxon>
        <taxon>Suina</taxon>
        <taxon>Suidae</taxon>
        <taxon>Sus</taxon>
    </lineage>
</organism>
<evidence type="ECO:0000313" key="3">
    <source>
        <dbReference type="Ensembl" id="ENSSSCP00060036603.1"/>
    </source>
</evidence>
<sequence>MPKSGIAVSYGSSMYRFLRYLQTVLHSGCTSLHSDQQCRRVPFSPHPLQHLLFVDILMMAILTGVKWYLMVVLICISLIFSDVEHFFMCLLAFCISSLENSLFRSYAHFSNGLLAFLLLSYINCLYILEIKPLSVASFETIFSHSVNCLFVFFLVSFAVQKLVSLARSHWFISLFRKHCWETWSAHTLIPCMKINSKWLKELNIREDTIKLLEENIGKTFSDINVMNIFSGQSPKATEIRAKINHYFKVFLSFRFDFLIDLLVFWVFFFFFFLSFFAISWAAPAAYGGSQARGQIGAVATGLCQSHSNTGSEPRLQSTPQLTATPGR</sequence>
<evidence type="ECO:0000256" key="1">
    <source>
        <dbReference type="SAM" id="MobiDB-lite"/>
    </source>
</evidence>